<dbReference type="Gene3D" id="2.40.50.140">
    <property type="entry name" value="Nucleic acid-binding proteins"/>
    <property type="match status" value="1"/>
</dbReference>
<feature type="compositionally biased region" description="Polar residues" evidence="3">
    <location>
        <begin position="181"/>
        <end position="222"/>
    </location>
</feature>
<dbReference type="InterPro" id="IPR000424">
    <property type="entry name" value="Primosome_PriB/ssb"/>
</dbReference>
<dbReference type="EMBL" id="MWWY01000021">
    <property type="protein sequence ID" value="OZG64589.1"/>
    <property type="molecule type" value="Genomic_DNA"/>
</dbReference>
<dbReference type="CDD" id="cd04496">
    <property type="entry name" value="SSB_OBF"/>
    <property type="match status" value="1"/>
</dbReference>
<reference evidence="4 5" key="1">
    <citation type="journal article" date="2017" name="BMC Genomics">
        <title>Comparative genomic and phylogenomic analyses of the Bifidobacteriaceae family.</title>
        <authorList>
            <person name="Lugli G.A."/>
            <person name="Milani C."/>
            <person name="Turroni F."/>
            <person name="Duranti S."/>
            <person name="Mancabelli L."/>
            <person name="Mangifesta M."/>
            <person name="Ferrario C."/>
            <person name="Modesto M."/>
            <person name="Mattarelli P."/>
            <person name="Jiri K."/>
            <person name="van Sinderen D."/>
            <person name="Ventura M."/>
        </authorList>
    </citation>
    <scope>NUCLEOTIDE SEQUENCE [LARGE SCALE GENOMIC DNA]</scope>
    <source>
        <strain evidence="4 5">DSM 100202</strain>
    </source>
</reference>
<sequence length="251" mass="26103">MALQQGLVTITGRVGSIPQGHGNNAPPTICTFRLGCTRGYYDVNRQWKSVPTTWITVKTFRALASNVLSSVRIGEPVIVTGVLATEEWETDGGARRSRLVIEASNVGHDLNYGTARLNIDRKETPTSANGSAAPTTASAAGVSGATIHSPGMGASLGANIQGTTVTDALAHDPYANAGAQIDTSVRESSSNTNAEPVMMSSGQENATAQETSPPTGNTQPDQSQEHLATDDGVPPPSEPPTDDFGGDEVFL</sequence>
<feature type="region of interest" description="Disordered" evidence="3">
    <location>
        <begin position="123"/>
        <end position="144"/>
    </location>
</feature>
<dbReference type="PROSITE" id="PS50935">
    <property type="entry name" value="SSB"/>
    <property type="match status" value="1"/>
</dbReference>
<evidence type="ECO:0000256" key="3">
    <source>
        <dbReference type="SAM" id="MobiDB-lite"/>
    </source>
</evidence>
<evidence type="ECO:0000313" key="4">
    <source>
        <dbReference type="EMBL" id="OZG64589.1"/>
    </source>
</evidence>
<dbReference type="GO" id="GO:0003697">
    <property type="term" value="F:single-stranded DNA binding"/>
    <property type="evidence" value="ECO:0007669"/>
    <property type="project" value="InterPro"/>
</dbReference>
<name>A0A261FZI0_9BIFI</name>
<comment type="caution">
    <text evidence="4">The sequence shown here is derived from an EMBL/GenBank/DDBJ whole genome shotgun (WGS) entry which is preliminary data.</text>
</comment>
<evidence type="ECO:0000256" key="1">
    <source>
        <dbReference type="ARBA" id="ARBA00023125"/>
    </source>
</evidence>
<organism evidence="4 5">
    <name type="scientific">Bifidobacterium hapali</name>
    <dbReference type="NCBI Taxonomy" id="1630172"/>
    <lineage>
        <taxon>Bacteria</taxon>
        <taxon>Bacillati</taxon>
        <taxon>Actinomycetota</taxon>
        <taxon>Actinomycetes</taxon>
        <taxon>Bifidobacteriales</taxon>
        <taxon>Bifidobacteriaceae</taxon>
        <taxon>Bifidobacterium</taxon>
    </lineage>
</organism>
<keyword evidence="5" id="KW-1185">Reference proteome</keyword>
<accession>A0A261FZI0</accession>
<protein>
    <submittedName>
        <fullName evidence="4">Single-stranded DNA-binding protein</fullName>
    </submittedName>
</protein>
<dbReference type="Proteomes" id="UP000216074">
    <property type="component" value="Unassembled WGS sequence"/>
</dbReference>
<feature type="compositionally biased region" description="Low complexity" evidence="3">
    <location>
        <begin position="125"/>
        <end position="144"/>
    </location>
</feature>
<dbReference type="AlphaFoldDB" id="A0A261FZI0"/>
<evidence type="ECO:0000256" key="2">
    <source>
        <dbReference type="PROSITE-ProRule" id="PRU00252"/>
    </source>
</evidence>
<dbReference type="InterPro" id="IPR012340">
    <property type="entry name" value="NA-bd_OB-fold"/>
</dbReference>
<feature type="compositionally biased region" description="Acidic residues" evidence="3">
    <location>
        <begin position="240"/>
        <end position="251"/>
    </location>
</feature>
<gene>
    <name evidence="4" type="ORF">BHAP_1051</name>
</gene>
<dbReference type="SUPFAM" id="SSF50249">
    <property type="entry name" value="Nucleic acid-binding proteins"/>
    <property type="match status" value="1"/>
</dbReference>
<evidence type="ECO:0000313" key="5">
    <source>
        <dbReference type="Proteomes" id="UP000216074"/>
    </source>
</evidence>
<dbReference type="OrthoDB" id="4427276at2"/>
<keyword evidence="1 2" id="KW-0238">DNA-binding</keyword>
<feature type="region of interest" description="Disordered" evidence="3">
    <location>
        <begin position="180"/>
        <end position="251"/>
    </location>
</feature>
<dbReference type="RefSeq" id="WP_094729668.1">
    <property type="nucleotide sequence ID" value="NZ_MWWY01000021.1"/>
</dbReference>
<proteinExistence type="predicted"/>
<dbReference type="Pfam" id="PF00436">
    <property type="entry name" value="SSB"/>
    <property type="match status" value="1"/>
</dbReference>